<dbReference type="PANTHER" id="PTHR10357">
    <property type="entry name" value="ALPHA-AMYLASE FAMILY MEMBER"/>
    <property type="match status" value="1"/>
</dbReference>
<dbReference type="Gene3D" id="3.20.20.80">
    <property type="entry name" value="Glycosidases"/>
    <property type="match status" value="1"/>
</dbReference>
<dbReference type="EMBL" id="FOAP01000018">
    <property type="protein sequence ID" value="SEM55823.1"/>
    <property type="molecule type" value="Genomic_DNA"/>
</dbReference>
<proteinExistence type="inferred from homology"/>
<dbReference type="SUPFAM" id="SSF51445">
    <property type="entry name" value="(Trans)glycosidases"/>
    <property type="match status" value="1"/>
</dbReference>
<evidence type="ECO:0000259" key="3">
    <source>
        <dbReference type="SMART" id="SM00642"/>
    </source>
</evidence>
<keyword evidence="4" id="KW-0378">Hydrolase</keyword>
<sequence>MRPTRALCLLTALTWTACATNPSGGEPGGGKPPPGSRAEIEPVAGTEWYRKAVVYEVFVRSFQDSNGDGKGDLPGLISRLDYLNDGNPETHDDLGVDALWLMPVFVSPSYHGYDVVDYERIHPDYGTLQDFERMCEEAHRRGMRVIMDFVVNHSSVQHPWFVESASSPSSPKRDWYIWGPRDAGWKQPWDPFSSSPTWHLKNGAYYYGVFWSGMPDLNMRTPALREEVKRLASLWLARGVDGFRLDAARYLIETGGGAGQYDTAETHAFWKELSAHVRQVKPDAVLVGENWSTTPNIATYYGATGEVPGGDELPLNFNFPLSEQLMAGLNANNAALIASKLVEMGSVYPAGVSDAPMLTNHDMVRSATQLGFNAGRKASAVALLLTLPGTPFLYYGEEVGLANGTTNNDEAKRTPMPWEGTPQGGFTTGTPWFGFAPGHTAGDNVAAQTGVEDSLLSRYRKLIQVRHATEALSRGGLQVLSATTGQATTLAFVRTLGDTQVLVVHNVSDSGASVGPLALPGTTAEVLFADPQVGSLTRAADGWQVSLSGRGTGIWRLQP</sequence>
<dbReference type="Gene3D" id="3.90.400.10">
    <property type="entry name" value="Oligo-1,6-glucosidase, Domain 2"/>
    <property type="match status" value="1"/>
</dbReference>
<dbReference type="Proteomes" id="UP000182719">
    <property type="component" value="Unassembled WGS sequence"/>
</dbReference>
<comment type="similarity">
    <text evidence="1">Belongs to the glycosyl hydrolase 13 family.</text>
</comment>
<dbReference type="CDD" id="cd11316">
    <property type="entry name" value="AmyAc_bac2_AmyA"/>
    <property type="match status" value="1"/>
</dbReference>
<dbReference type="InterPro" id="IPR017853">
    <property type="entry name" value="GH"/>
</dbReference>
<feature type="chain" id="PRO_5010278407" evidence="2">
    <location>
        <begin position="20"/>
        <end position="559"/>
    </location>
</feature>
<feature type="domain" description="Glycosyl hydrolase family 13 catalytic" evidence="3">
    <location>
        <begin position="56"/>
        <end position="466"/>
    </location>
</feature>
<keyword evidence="2" id="KW-0732">Signal</keyword>
<dbReference type="SMART" id="SM00642">
    <property type="entry name" value="Aamy"/>
    <property type="match status" value="1"/>
</dbReference>
<gene>
    <name evidence="4" type="ORF">SAMN05444354_118154</name>
</gene>
<dbReference type="SUPFAM" id="SSF51011">
    <property type="entry name" value="Glycosyl hydrolase domain"/>
    <property type="match status" value="1"/>
</dbReference>
<dbReference type="InterPro" id="IPR006047">
    <property type="entry name" value="GH13_cat_dom"/>
</dbReference>
<feature type="signal peptide" evidence="2">
    <location>
        <begin position="1"/>
        <end position="19"/>
    </location>
</feature>
<dbReference type="PROSITE" id="PS51257">
    <property type="entry name" value="PROKAR_LIPOPROTEIN"/>
    <property type="match status" value="1"/>
</dbReference>
<evidence type="ECO:0000256" key="2">
    <source>
        <dbReference type="SAM" id="SignalP"/>
    </source>
</evidence>
<dbReference type="OrthoDB" id="9805159at2"/>
<dbReference type="AlphaFoldDB" id="A0A1H7ZC50"/>
<reference evidence="5" key="1">
    <citation type="submission" date="2016-10" db="EMBL/GenBank/DDBJ databases">
        <authorList>
            <person name="Varghese N."/>
            <person name="Submissions S."/>
        </authorList>
    </citation>
    <scope>NUCLEOTIDE SEQUENCE [LARGE SCALE GENOMIC DNA]</scope>
    <source>
        <strain evidence="5">DSM 17044</strain>
    </source>
</reference>
<dbReference type="InterPro" id="IPR045857">
    <property type="entry name" value="O16G_dom_2"/>
</dbReference>
<dbReference type="Pfam" id="PF00128">
    <property type="entry name" value="Alpha-amylase"/>
    <property type="match status" value="1"/>
</dbReference>
<evidence type="ECO:0000313" key="5">
    <source>
        <dbReference type="Proteomes" id="UP000182719"/>
    </source>
</evidence>
<evidence type="ECO:0000256" key="1">
    <source>
        <dbReference type="ARBA" id="ARBA00008061"/>
    </source>
</evidence>
<dbReference type="RefSeq" id="WP_075009638.1">
    <property type="nucleotide sequence ID" value="NZ_FOAP01000018.1"/>
</dbReference>
<keyword evidence="5" id="KW-1185">Reference proteome</keyword>
<name>A0A1H7ZC50_STIAU</name>
<keyword evidence="4" id="KW-0326">Glycosidase</keyword>
<dbReference type="GO" id="GO:0004556">
    <property type="term" value="F:alpha-amylase activity"/>
    <property type="evidence" value="ECO:0007669"/>
    <property type="project" value="TreeGrafter"/>
</dbReference>
<dbReference type="GO" id="GO:0009313">
    <property type="term" value="P:oligosaccharide catabolic process"/>
    <property type="evidence" value="ECO:0007669"/>
    <property type="project" value="TreeGrafter"/>
</dbReference>
<organism evidence="4 5">
    <name type="scientific">Stigmatella aurantiaca</name>
    <dbReference type="NCBI Taxonomy" id="41"/>
    <lineage>
        <taxon>Bacteria</taxon>
        <taxon>Pseudomonadati</taxon>
        <taxon>Myxococcota</taxon>
        <taxon>Myxococcia</taxon>
        <taxon>Myxococcales</taxon>
        <taxon>Cystobacterineae</taxon>
        <taxon>Archangiaceae</taxon>
        <taxon>Stigmatella</taxon>
    </lineage>
</organism>
<accession>A0A1H7ZC50</accession>
<protein>
    <submittedName>
        <fullName evidence="4">Glycosidase</fullName>
    </submittedName>
</protein>
<dbReference type="PANTHER" id="PTHR10357:SF179">
    <property type="entry name" value="NEUTRAL AND BASIC AMINO ACID TRANSPORT PROTEIN RBAT"/>
    <property type="match status" value="1"/>
</dbReference>
<evidence type="ECO:0000313" key="4">
    <source>
        <dbReference type="EMBL" id="SEM55823.1"/>
    </source>
</evidence>